<proteinExistence type="inferred from homology"/>
<evidence type="ECO:0000256" key="4">
    <source>
        <dbReference type="HAMAP-Rule" id="MF_00528"/>
    </source>
</evidence>
<keyword evidence="6" id="KW-1185">Reference proteome</keyword>
<keyword evidence="2 4" id="KW-0378">Hydrolase</keyword>
<organism evidence="5 6">
    <name type="scientific">Rhodovulum kholense</name>
    <dbReference type="NCBI Taxonomy" id="453584"/>
    <lineage>
        <taxon>Bacteria</taxon>
        <taxon>Pseudomonadati</taxon>
        <taxon>Pseudomonadota</taxon>
        <taxon>Alphaproteobacteria</taxon>
        <taxon>Rhodobacterales</taxon>
        <taxon>Paracoccaceae</taxon>
        <taxon>Rhodovulum</taxon>
    </lineage>
</organism>
<feature type="active site" description="Proton acceptor" evidence="4">
    <location>
        <position position="88"/>
    </location>
</feature>
<evidence type="ECO:0000256" key="3">
    <source>
        <dbReference type="ARBA" id="ARBA00023080"/>
    </source>
</evidence>
<comment type="cofactor">
    <cofactor evidence="1 4">
        <name>a divalent metal cation</name>
        <dbReference type="ChEBI" id="CHEBI:60240"/>
    </cofactor>
</comment>
<protein>
    <recommendedName>
        <fullName evidence="4">Nucleoside triphosphate pyrophosphatase</fullName>
        <ecNumber evidence="4">3.6.1.9</ecNumber>
    </recommendedName>
    <alternativeName>
        <fullName evidence="4">Nucleotide pyrophosphatase</fullName>
        <shortName evidence="4">Nucleotide PPase</shortName>
    </alternativeName>
</protein>
<evidence type="ECO:0000256" key="2">
    <source>
        <dbReference type="ARBA" id="ARBA00022801"/>
    </source>
</evidence>
<dbReference type="GO" id="GO:0047429">
    <property type="term" value="F:nucleoside triphosphate diphosphatase activity"/>
    <property type="evidence" value="ECO:0007669"/>
    <property type="project" value="UniProtKB-EC"/>
</dbReference>
<dbReference type="Proteomes" id="UP000244037">
    <property type="component" value="Unassembled WGS sequence"/>
</dbReference>
<keyword evidence="3 4" id="KW-0546">Nucleotide metabolism</keyword>
<dbReference type="SUPFAM" id="SSF52972">
    <property type="entry name" value="ITPase-like"/>
    <property type="match status" value="1"/>
</dbReference>
<accession>A0A8E2VKL4</accession>
<name>A0A8E2VKL4_9RHOB</name>
<comment type="catalytic activity">
    <reaction evidence="4">
        <text>a ribonucleoside 5'-triphosphate + H2O = a ribonucleoside 5'-phosphate + diphosphate + H(+)</text>
        <dbReference type="Rhea" id="RHEA:23996"/>
        <dbReference type="ChEBI" id="CHEBI:15377"/>
        <dbReference type="ChEBI" id="CHEBI:15378"/>
        <dbReference type="ChEBI" id="CHEBI:33019"/>
        <dbReference type="ChEBI" id="CHEBI:58043"/>
        <dbReference type="ChEBI" id="CHEBI:61557"/>
        <dbReference type="EC" id="3.6.1.9"/>
    </reaction>
</comment>
<comment type="similarity">
    <text evidence="4">Belongs to the Maf family.</text>
</comment>
<dbReference type="HAMAP" id="MF_00528">
    <property type="entry name" value="Maf"/>
    <property type="match status" value="1"/>
</dbReference>
<gene>
    <name evidence="5" type="ORF">C8N38_104175</name>
</gene>
<dbReference type="Gene3D" id="3.90.950.10">
    <property type="match status" value="1"/>
</dbReference>
<comment type="caution">
    <text evidence="5">The sequence shown here is derived from an EMBL/GenBank/DDBJ whole genome shotgun (WGS) entry which is preliminary data.</text>
</comment>
<dbReference type="CDD" id="cd00555">
    <property type="entry name" value="Maf"/>
    <property type="match status" value="1"/>
</dbReference>
<dbReference type="PANTHER" id="PTHR43213:SF5">
    <property type="entry name" value="BIFUNCTIONAL DTTP_UTP PYROPHOSPHATASE_METHYLTRANSFERASE PROTEIN-RELATED"/>
    <property type="match status" value="1"/>
</dbReference>
<keyword evidence="4" id="KW-0963">Cytoplasm</keyword>
<dbReference type="Pfam" id="PF02545">
    <property type="entry name" value="Maf"/>
    <property type="match status" value="1"/>
</dbReference>
<comment type="catalytic activity">
    <reaction evidence="4">
        <text>a 2'-deoxyribonucleoside 5'-triphosphate + H2O = a 2'-deoxyribonucleoside 5'-phosphate + diphosphate + H(+)</text>
        <dbReference type="Rhea" id="RHEA:44644"/>
        <dbReference type="ChEBI" id="CHEBI:15377"/>
        <dbReference type="ChEBI" id="CHEBI:15378"/>
        <dbReference type="ChEBI" id="CHEBI:33019"/>
        <dbReference type="ChEBI" id="CHEBI:61560"/>
        <dbReference type="ChEBI" id="CHEBI:65317"/>
        <dbReference type="EC" id="3.6.1.9"/>
    </reaction>
</comment>
<reference evidence="5 6" key="1">
    <citation type="submission" date="2018-04" db="EMBL/GenBank/DDBJ databases">
        <title>Genomic Encyclopedia of Archaeal and Bacterial Type Strains, Phase II (KMG-II): from individual species to whole genera.</title>
        <authorList>
            <person name="Goeker M."/>
        </authorList>
    </citation>
    <scope>NUCLEOTIDE SEQUENCE [LARGE SCALE GENOMIC DNA]</scope>
    <source>
        <strain evidence="5 6">DSM 19783</strain>
    </source>
</reference>
<dbReference type="EMBL" id="QAYC01000004">
    <property type="protein sequence ID" value="PTW50540.1"/>
    <property type="molecule type" value="Genomic_DNA"/>
</dbReference>
<dbReference type="AlphaFoldDB" id="A0A8E2VKL4"/>
<sequence length="211" mass="23370">MPEPMSRPMPEPTSDRVILASGSSIRRQLLTRAGLVFETLPARVDEDAIRAAMEAEGAGPGDIAEELAAFKAKRVAEKHPGTLVIGCDQVLAHRGKVLAKAETHEAVRQQLRSLRGGKHQLLSAVVVYDDMRPLWRHVGEVSLTMRPFSDHYLDEYLDRNWPAVRDAVGGYKLEEEGVRLFSTIEGDYFDVLGLPLLPLLTFLTTRGVLMA</sequence>
<dbReference type="InterPro" id="IPR003697">
    <property type="entry name" value="Maf-like"/>
</dbReference>
<comment type="function">
    <text evidence="4">Nucleoside triphosphate pyrophosphatase. May have a dual role in cell division arrest and in preventing the incorporation of modified nucleotides into cellular nucleic acids.</text>
</comment>
<dbReference type="GO" id="GO:0005737">
    <property type="term" value="C:cytoplasm"/>
    <property type="evidence" value="ECO:0007669"/>
    <property type="project" value="UniProtKB-SubCell"/>
</dbReference>
<evidence type="ECO:0000256" key="1">
    <source>
        <dbReference type="ARBA" id="ARBA00001968"/>
    </source>
</evidence>
<dbReference type="PANTHER" id="PTHR43213">
    <property type="entry name" value="BIFUNCTIONAL DTTP/UTP PYROPHOSPHATASE/METHYLTRANSFERASE PROTEIN-RELATED"/>
    <property type="match status" value="1"/>
</dbReference>
<dbReference type="PIRSF" id="PIRSF006305">
    <property type="entry name" value="Maf"/>
    <property type="match status" value="1"/>
</dbReference>
<dbReference type="EC" id="3.6.1.9" evidence="4"/>
<comment type="subcellular location">
    <subcellularLocation>
        <location evidence="4">Cytoplasm</location>
    </subcellularLocation>
</comment>
<evidence type="ECO:0000313" key="6">
    <source>
        <dbReference type="Proteomes" id="UP000244037"/>
    </source>
</evidence>
<dbReference type="GO" id="GO:0009117">
    <property type="term" value="P:nucleotide metabolic process"/>
    <property type="evidence" value="ECO:0007669"/>
    <property type="project" value="UniProtKB-KW"/>
</dbReference>
<evidence type="ECO:0000313" key="5">
    <source>
        <dbReference type="EMBL" id="PTW50540.1"/>
    </source>
</evidence>
<dbReference type="InterPro" id="IPR029001">
    <property type="entry name" value="ITPase-like_fam"/>
</dbReference>
<comment type="caution">
    <text evidence="4">Lacks conserved residue(s) required for the propagation of feature annotation.</text>
</comment>